<dbReference type="InParanoid" id="H2XJY7"/>
<protein>
    <submittedName>
        <fullName evidence="1">Uncharacterized protein</fullName>
    </submittedName>
</protein>
<sequence length="28" mass="3396">MLNINFYFVFRQVCRVQILTTTQQIICC</sequence>
<keyword evidence="2" id="KW-1185">Reference proteome</keyword>
<name>H2XJY7_CIOIN</name>
<evidence type="ECO:0000313" key="2">
    <source>
        <dbReference type="Proteomes" id="UP000008144"/>
    </source>
</evidence>
<dbReference type="Proteomes" id="UP000008144">
    <property type="component" value="Unassembled WGS sequence"/>
</dbReference>
<reference evidence="2" key="1">
    <citation type="journal article" date="2002" name="Science">
        <title>The draft genome of Ciona intestinalis: insights into chordate and vertebrate origins.</title>
        <authorList>
            <person name="Dehal P."/>
            <person name="Satou Y."/>
            <person name="Campbell R.K."/>
            <person name="Chapman J."/>
            <person name="Degnan B."/>
            <person name="De Tomaso A."/>
            <person name="Davidson B."/>
            <person name="Di Gregorio A."/>
            <person name="Gelpke M."/>
            <person name="Goodstein D.M."/>
            <person name="Harafuji N."/>
            <person name="Hastings K.E."/>
            <person name="Ho I."/>
            <person name="Hotta K."/>
            <person name="Huang W."/>
            <person name="Kawashima T."/>
            <person name="Lemaire P."/>
            <person name="Martinez D."/>
            <person name="Meinertzhagen I.A."/>
            <person name="Necula S."/>
            <person name="Nonaka M."/>
            <person name="Putnam N."/>
            <person name="Rash S."/>
            <person name="Saiga H."/>
            <person name="Satake M."/>
            <person name="Terry A."/>
            <person name="Yamada L."/>
            <person name="Wang H.G."/>
            <person name="Awazu S."/>
            <person name="Azumi K."/>
            <person name="Boore J."/>
            <person name="Branno M."/>
            <person name="Chin-Bow S."/>
            <person name="DeSantis R."/>
            <person name="Doyle S."/>
            <person name="Francino P."/>
            <person name="Keys D.N."/>
            <person name="Haga S."/>
            <person name="Hayashi H."/>
            <person name="Hino K."/>
            <person name="Imai K.S."/>
            <person name="Inaba K."/>
            <person name="Kano S."/>
            <person name="Kobayashi K."/>
            <person name="Kobayashi M."/>
            <person name="Lee B.I."/>
            <person name="Makabe K.W."/>
            <person name="Manohar C."/>
            <person name="Matassi G."/>
            <person name="Medina M."/>
            <person name="Mochizuki Y."/>
            <person name="Mount S."/>
            <person name="Morishita T."/>
            <person name="Miura S."/>
            <person name="Nakayama A."/>
            <person name="Nishizaka S."/>
            <person name="Nomoto H."/>
            <person name="Ohta F."/>
            <person name="Oishi K."/>
            <person name="Rigoutsos I."/>
            <person name="Sano M."/>
            <person name="Sasaki A."/>
            <person name="Sasakura Y."/>
            <person name="Shoguchi E."/>
            <person name="Shin-i T."/>
            <person name="Spagnuolo A."/>
            <person name="Stainier D."/>
            <person name="Suzuki M.M."/>
            <person name="Tassy O."/>
            <person name="Takatori N."/>
            <person name="Tokuoka M."/>
            <person name="Yagi K."/>
            <person name="Yoshizaki F."/>
            <person name="Wada S."/>
            <person name="Zhang C."/>
            <person name="Hyatt P.D."/>
            <person name="Larimer F."/>
            <person name="Detter C."/>
            <person name="Doggett N."/>
            <person name="Glavina T."/>
            <person name="Hawkins T."/>
            <person name="Richardson P."/>
            <person name="Lucas S."/>
            <person name="Kohara Y."/>
            <person name="Levine M."/>
            <person name="Satoh N."/>
            <person name="Rokhsar D.S."/>
        </authorList>
    </citation>
    <scope>NUCLEOTIDE SEQUENCE [LARGE SCALE GENOMIC DNA]</scope>
</reference>
<proteinExistence type="predicted"/>
<reference evidence="1" key="2">
    <citation type="submission" date="2025-08" db="UniProtKB">
        <authorList>
            <consortium name="Ensembl"/>
        </authorList>
    </citation>
    <scope>IDENTIFICATION</scope>
</reference>
<dbReference type="HOGENOM" id="CLU_3413043_0_0_1"/>
<evidence type="ECO:0000313" key="1">
    <source>
        <dbReference type="Ensembl" id="ENSCINP00000029969.1"/>
    </source>
</evidence>
<accession>H2XJY7</accession>
<organism evidence="1 2">
    <name type="scientific">Ciona intestinalis</name>
    <name type="common">Transparent sea squirt</name>
    <name type="synonym">Ascidia intestinalis</name>
    <dbReference type="NCBI Taxonomy" id="7719"/>
    <lineage>
        <taxon>Eukaryota</taxon>
        <taxon>Metazoa</taxon>
        <taxon>Chordata</taxon>
        <taxon>Tunicata</taxon>
        <taxon>Ascidiacea</taxon>
        <taxon>Phlebobranchia</taxon>
        <taxon>Cionidae</taxon>
        <taxon>Ciona</taxon>
    </lineage>
</organism>
<dbReference type="AlphaFoldDB" id="H2XJY7"/>
<dbReference type="Ensembl" id="ENSCINT00000030205.1">
    <property type="protein sequence ID" value="ENSCINP00000029969.1"/>
    <property type="gene ID" value="ENSCING00000020893.1"/>
</dbReference>
<reference evidence="1" key="3">
    <citation type="submission" date="2025-09" db="UniProtKB">
        <authorList>
            <consortium name="Ensembl"/>
        </authorList>
    </citation>
    <scope>IDENTIFICATION</scope>
</reference>